<keyword evidence="1" id="KW-1133">Transmembrane helix</keyword>
<reference evidence="2 3" key="1">
    <citation type="submission" date="2016-10" db="EMBL/GenBank/DDBJ databases">
        <authorList>
            <person name="Varghese N."/>
            <person name="Submissions S."/>
        </authorList>
    </citation>
    <scope>NUCLEOTIDE SEQUENCE [LARGE SCALE GENOMIC DNA]</scope>
    <source>
        <strain evidence="2 3">FF3</strain>
    </source>
</reference>
<gene>
    <name evidence="2" type="ORF">SAMN04487940_102210</name>
</gene>
<feature type="transmembrane region" description="Helical" evidence="1">
    <location>
        <begin position="49"/>
        <end position="68"/>
    </location>
</feature>
<comment type="caution">
    <text evidence="2">The sequence shown here is derived from an EMBL/GenBank/DDBJ whole genome shotgun (WGS) entry which is preliminary data.</text>
</comment>
<accession>A0A975ZMB7</accession>
<organism evidence="2 3">
    <name type="scientific">Marinovum algicola</name>
    <dbReference type="NCBI Taxonomy" id="42444"/>
    <lineage>
        <taxon>Bacteria</taxon>
        <taxon>Pseudomonadati</taxon>
        <taxon>Pseudomonadota</taxon>
        <taxon>Alphaproteobacteria</taxon>
        <taxon>Rhodobacterales</taxon>
        <taxon>Roseobacteraceae</taxon>
        <taxon>Marinovum</taxon>
    </lineage>
</organism>
<evidence type="ECO:0008006" key="4">
    <source>
        <dbReference type="Google" id="ProtNLM"/>
    </source>
</evidence>
<dbReference type="GeneID" id="80817076"/>
<dbReference type="RefSeq" id="WP_074835104.1">
    <property type="nucleotide sequence ID" value="NZ_CATLQZ010000001.1"/>
</dbReference>
<proteinExistence type="predicted"/>
<dbReference type="AlphaFoldDB" id="A0A975ZMB7"/>
<keyword evidence="1" id="KW-0812">Transmembrane</keyword>
<name>A0A975ZMB7_9RHOB</name>
<sequence>MTPRGHLRNLAVALTGCGFALLALAVWIPLDVDTGVIDVWRRNVRIGDAMLPVFSAAGMALAGAVIGVRSLLRDAEPAAGRIDPRFLAWLAATLAAGLALMLLTGPILAWIVTGGETPYRVLRATAPWKYLGFALGGTVMTFGLIALSQHRPSWRLAALAFVATLVIALLYDLPFDNLLLPPNGDF</sequence>
<feature type="transmembrane region" description="Helical" evidence="1">
    <location>
        <begin position="130"/>
        <end position="147"/>
    </location>
</feature>
<dbReference type="EMBL" id="FNYY01000002">
    <property type="protein sequence ID" value="SEI85805.1"/>
    <property type="molecule type" value="Genomic_DNA"/>
</dbReference>
<evidence type="ECO:0000313" key="2">
    <source>
        <dbReference type="EMBL" id="SEI85805.1"/>
    </source>
</evidence>
<feature type="transmembrane region" description="Helical" evidence="1">
    <location>
        <begin position="89"/>
        <end position="110"/>
    </location>
</feature>
<protein>
    <recommendedName>
        <fullName evidence="4">Tripartite tricarboxylate transporter TctB family protein</fullName>
    </recommendedName>
</protein>
<evidence type="ECO:0000256" key="1">
    <source>
        <dbReference type="SAM" id="Phobius"/>
    </source>
</evidence>
<evidence type="ECO:0000313" key="3">
    <source>
        <dbReference type="Proteomes" id="UP000182932"/>
    </source>
</evidence>
<keyword evidence="3" id="KW-1185">Reference proteome</keyword>
<dbReference type="Proteomes" id="UP000182932">
    <property type="component" value="Unassembled WGS sequence"/>
</dbReference>
<keyword evidence="1" id="KW-0472">Membrane</keyword>
<feature type="transmembrane region" description="Helical" evidence="1">
    <location>
        <begin position="154"/>
        <end position="171"/>
    </location>
</feature>